<reference evidence="2 3" key="1">
    <citation type="submission" date="2018-08" db="EMBL/GenBank/DDBJ databases">
        <title>Draft genome of the lignicolous fungus Coniochaeta pulveracea.</title>
        <authorList>
            <person name="Borstlap C.J."/>
            <person name="De Witt R.N."/>
            <person name="Botha A."/>
            <person name="Volschenk H."/>
        </authorList>
    </citation>
    <scope>NUCLEOTIDE SEQUENCE [LARGE SCALE GENOMIC DNA]</scope>
    <source>
        <strain evidence="2 3">CAB683</strain>
    </source>
</reference>
<accession>A0A420YHC1</accession>
<evidence type="ECO:0000313" key="3">
    <source>
        <dbReference type="Proteomes" id="UP000275385"/>
    </source>
</evidence>
<protein>
    <recommendedName>
        <fullName evidence="4">Ecp2 effector protein domain-containing protein</fullName>
    </recommendedName>
</protein>
<evidence type="ECO:0000313" key="2">
    <source>
        <dbReference type="EMBL" id="RKU47252.1"/>
    </source>
</evidence>
<dbReference type="EMBL" id="QVQW01000010">
    <property type="protein sequence ID" value="RKU47252.1"/>
    <property type="molecule type" value="Genomic_DNA"/>
</dbReference>
<dbReference type="OrthoDB" id="3596036at2759"/>
<gene>
    <name evidence="2" type="ORF">DL546_008849</name>
</gene>
<evidence type="ECO:0000256" key="1">
    <source>
        <dbReference type="SAM" id="SignalP"/>
    </source>
</evidence>
<dbReference type="Proteomes" id="UP000275385">
    <property type="component" value="Unassembled WGS sequence"/>
</dbReference>
<dbReference type="AlphaFoldDB" id="A0A420YHC1"/>
<feature type="chain" id="PRO_5018995910" description="Ecp2 effector protein domain-containing protein" evidence="1">
    <location>
        <begin position="17"/>
        <end position="382"/>
    </location>
</feature>
<comment type="caution">
    <text evidence="2">The sequence shown here is derived from an EMBL/GenBank/DDBJ whole genome shotgun (WGS) entry which is preliminary data.</text>
</comment>
<name>A0A420YHC1_9PEZI</name>
<proteinExistence type="predicted"/>
<evidence type="ECO:0008006" key="4">
    <source>
        <dbReference type="Google" id="ProtNLM"/>
    </source>
</evidence>
<feature type="signal peptide" evidence="1">
    <location>
        <begin position="1"/>
        <end position="16"/>
    </location>
</feature>
<organism evidence="2 3">
    <name type="scientific">Coniochaeta pulveracea</name>
    <dbReference type="NCBI Taxonomy" id="177199"/>
    <lineage>
        <taxon>Eukaryota</taxon>
        <taxon>Fungi</taxon>
        <taxon>Dikarya</taxon>
        <taxon>Ascomycota</taxon>
        <taxon>Pezizomycotina</taxon>
        <taxon>Sordariomycetes</taxon>
        <taxon>Sordariomycetidae</taxon>
        <taxon>Coniochaetales</taxon>
        <taxon>Coniochaetaceae</taxon>
        <taxon>Coniochaeta</taxon>
    </lineage>
</organism>
<keyword evidence="1" id="KW-0732">Signal</keyword>
<sequence length="382" mass="41112">MLSTLVLLGLLGAANAVAVERQSVDEVPTRYSVCTIDRGYTTDDANLAALYLTNNVTRTGGRWLEKNACIYGHHNTTVVSICNGNDRNRTVTQADVTRAVGQLQKDCGTDGAYSGYHVMNNLTLQTYGIMGGKNLRVPDGWSVNKRQAPVDCSTNPGFDGSIRTNCQQPEDHYMVDGFCGKVRDSGDMCQKYCELTRQYFIGPEMPAPGQFGQTIQGGQTLSMTKGTSITIGGGISVGAEGTFWDVVSAGVGFELSKEVTTTVEQTYTSDQIPQGKQGRLVIFGQMVESCGTVTQETYDDNAGGGDGTAVTPPTCGNDPSNIEHVCTLTPWKTNGVATPFYATRFEDPSGNVLPLDQQPDDYKNICMSYKTEDGSWPCAAPQ</sequence>
<keyword evidence="3" id="KW-1185">Reference proteome</keyword>